<feature type="domain" description="Methyltransferase type 12" evidence="1">
    <location>
        <begin position="30"/>
        <end position="122"/>
    </location>
</feature>
<keyword evidence="2" id="KW-0830">Ubiquinone</keyword>
<dbReference type="AlphaFoldDB" id="A0A5B9P5U1"/>
<keyword evidence="3" id="KW-1185">Reference proteome</keyword>
<gene>
    <name evidence="2" type="ORF">MFFC18_01370</name>
</gene>
<keyword evidence="2" id="KW-0489">Methyltransferase</keyword>
<dbReference type="STRING" id="980251.GCA_001642875_05096"/>
<dbReference type="SUPFAM" id="SSF53335">
    <property type="entry name" value="S-adenosyl-L-methionine-dependent methyltransferases"/>
    <property type="match status" value="1"/>
</dbReference>
<protein>
    <submittedName>
        <fullName evidence="2">Bifunctional 3-demethylubiquinone-9 3-methyltransferase/ 2-octaprenyl-6-hydroxy phenol methylase</fullName>
    </submittedName>
</protein>
<evidence type="ECO:0000313" key="2">
    <source>
        <dbReference type="EMBL" id="QEG20290.1"/>
    </source>
</evidence>
<reference evidence="2 3" key="1">
    <citation type="submission" date="2019-08" db="EMBL/GenBank/DDBJ databases">
        <title>Deep-cultivation of Planctomycetes and their phenomic and genomic characterization uncovers novel biology.</title>
        <authorList>
            <person name="Wiegand S."/>
            <person name="Jogler M."/>
            <person name="Boedeker C."/>
            <person name="Pinto D."/>
            <person name="Vollmers J."/>
            <person name="Rivas-Marin E."/>
            <person name="Kohn T."/>
            <person name="Peeters S.H."/>
            <person name="Heuer A."/>
            <person name="Rast P."/>
            <person name="Oberbeckmann S."/>
            <person name="Bunk B."/>
            <person name="Jeske O."/>
            <person name="Meyerdierks A."/>
            <person name="Storesund J.E."/>
            <person name="Kallscheuer N."/>
            <person name="Luecker S."/>
            <person name="Lage O.M."/>
            <person name="Pohl T."/>
            <person name="Merkel B.J."/>
            <person name="Hornburger P."/>
            <person name="Mueller R.-W."/>
            <person name="Bruemmer F."/>
            <person name="Labrenz M."/>
            <person name="Spormann A.M."/>
            <person name="Op den Camp H."/>
            <person name="Overmann J."/>
            <person name="Amann R."/>
            <person name="Jetten M.S.M."/>
            <person name="Mascher T."/>
            <person name="Medema M.H."/>
            <person name="Devos D.P."/>
            <person name="Kaster A.-K."/>
            <person name="Ovreas L."/>
            <person name="Rohde M."/>
            <person name="Galperin M.Y."/>
            <person name="Jogler C."/>
        </authorList>
    </citation>
    <scope>NUCLEOTIDE SEQUENCE [LARGE SCALE GENOMIC DNA]</scope>
    <source>
        <strain evidence="2 3">FC18</strain>
    </source>
</reference>
<dbReference type="Pfam" id="PF08242">
    <property type="entry name" value="Methyltransf_12"/>
    <property type="match status" value="1"/>
</dbReference>
<dbReference type="Proteomes" id="UP000322214">
    <property type="component" value="Chromosome"/>
</dbReference>
<name>A0A5B9P5U1_9BACT</name>
<dbReference type="RefSeq" id="WP_075082892.1">
    <property type="nucleotide sequence ID" value="NZ_CP042912.1"/>
</dbReference>
<dbReference type="InterPro" id="IPR013217">
    <property type="entry name" value="Methyltransf_12"/>
</dbReference>
<dbReference type="KEGG" id="mff:MFFC18_01370"/>
<dbReference type="PANTHER" id="PTHR43861">
    <property type="entry name" value="TRANS-ACONITATE 2-METHYLTRANSFERASE-RELATED"/>
    <property type="match status" value="1"/>
</dbReference>
<organism evidence="2 3">
    <name type="scientific">Mariniblastus fucicola</name>
    <dbReference type="NCBI Taxonomy" id="980251"/>
    <lineage>
        <taxon>Bacteria</taxon>
        <taxon>Pseudomonadati</taxon>
        <taxon>Planctomycetota</taxon>
        <taxon>Planctomycetia</taxon>
        <taxon>Pirellulales</taxon>
        <taxon>Pirellulaceae</taxon>
        <taxon>Mariniblastus</taxon>
    </lineage>
</organism>
<dbReference type="EMBL" id="CP042912">
    <property type="protein sequence ID" value="QEG20290.1"/>
    <property type="molecule type" value="Genomic_DNA"/>
</dbReference>
<dbReference type="Gene3D" id="3.40.50.150">
    <property type="entry name" value="Vaccinia Virus protein VP39"/>
    <property type="match status" value="1"/>
</dbReference>
<dbReference type="InterPro" id="IPR029063">
    <property type="entry name" value="SAM-dependent_MTases_sf"/>
</dbReference>
<evidence type="ECO:0000259" key="1">
    <source>
        <dbReference type="Pfam" id="PF08242"/>
    </source>
</evidence>
<keyword evidence="2" id="KW-0808">Transferase</keyword>
<dbReference type="GO" id="GO:0032259">
    <property type="term" value="P:methylation"/>
    <property type="evidence" value="ECO:0007669"/>
    <property type="project" value="UniProtKB-KW"/>
</dbReference>
<dbReference type="OrthoDB" id="2592041at2"/>
<sequence length="223" mass="25666">MSQPNQFNPAYVGSRSDVRNLVPQAVNKLLDVGCSNGSLGKQLKQDIPELTVHGIDYDEAMLRVAEKSLDKACRVDLNERPIQTDFLEKYQCILFADILEHLAYPTEILSHFVENHLAPDGCVVVSVPNASHLTMLFSLLKCRLPARDRGIFDRTHLRWFCKANVYELAESVGMVVVDMKRNYRFRDQPGGKLNRMARPIGQVLWPFREFLAYQYVVRFEYRT</sequence>
<evidence type="ECO:0000313" key="3">
    <source>
        <dbReference type="Proteomes" id="UP000322214"/>
    </source>
</evidence>
<proteinExistence type="predicted"/>
<accession>A0A5B9P5U1</accession>
<dbReference type="GO" id="GO:0008168">
    <property type="term" value="F:methyltransferase activity"/>
    <property type="evidence" value="ECO:0007669"/>
    <property type="project" value="UniProtKB-KW"/>
</dbReference>